<reference evidence="1" key="1">
    <citation type="journal article" date="2014" name="Front. Microbiol.">
        <title>High frequency of phylogenetically diverse reductive dehalogenase-homologous genes in deep subseafloor sedimentary metagenomes.</title>
        <authorList>
            <person name="Kawai M."/>
            <person name="Futagami T."/>
            <person name="Toyoda A."/>
            <person name="Takaki Y."/>
            <person name="Nishi S."/>
            <person name="Hori S."/>
            <person name="Arai W."/>
            <person name="Tsubouchi T."/>
            <person name="Morono Y."/>
            <person name="Uchiyama I."/>
            <person name="Ito T."/>
            <person name="Fujiyama A."/>
            <person name="Inagaki F."/>
            <person name="Takami H."/>
        </authorList>
    </citation>
    <scope>NUCLEOTIDE SEQUENCE</scope>
    <source>
        <strain evidence="1">Expedition CK06-06</strain>
    </source>
</reference>
<proteinExistence type="predicted"/>
<organism evidence="1">
    <name type="scientific">marine sediment metagenome</name>
    <dbReference type="NCBI Taxonomy" id="412755"/>
    <lineage>
        <taxon>unclassified sequences</taxon>
        <taxon>metagenomes</taxon>
        <taxon>ecological metagenomes</taxon>
    </lineage>
</organism>
<feature type="non-terminal residue" evidence="1">
    <location>
        <position position="1"/>
    </location>
</feature>
<evidence type="ECO:0000313" key="1">
    <source>
        <dbReference type="EMBL" id="GAG18404.1"/>
    </source>
</evidence>
<protein>
    <submittedName>
        <fullName evidence="1">Uncharacterized protein</fullName>
    </submittedName>
</protein>
<gene>
    <name evidence="1" type="ORF">S01H1_48958</name>
</gene>
<comment type="caution">
    <text evidence="1">The sequence shown here is derived from an EMBL/GenBank/DDBJ whole genome shotgun (WGS) entry which is preliminary data.</text>
</comment>
<accession>X0VJF0</accession>
<dbReference type="EMBL" id="BARS01031463">
    <property type="protein sequence ID" value="GAG18404.1"/>
    <property type="molecule type" value="Genomic_DNA"/>
</dbReference>
<dbReference type="AlphaFoldDB" id="X0VJF0"/>
<sequence>TRLLVMGLMNAMWPEDEIQIGTDKGHHTFGKLIIKLDGGKSRVYDPWAGIQQMVRSVAAVATFDKDAGAAVGDAIRGRFHPFFMAFYSVGAGKDFIGRDIGRGEAALRSVTPISLEGLADAITEDTGVLDAIVATFLDVQGVSSYIVDTDSLPEK</sequence>
<name>X0VJF0_9ZZZZ</name>